<keyword evidence="2 5" id="KW-0812">Transmembrane</keyword>
<feature type="transmembrane region" description="Helical" evidence="5">
    <location>
        <begin position="214"/>
        <end position="239"/>
    </location>
</feature>
<evidence type="ECO:0000256" key="4">
    <source>
        <dbReference type="ARBA" id="ARBA00023136"/>
    </source>
</evidence>
<dbReference type="Proteomes" id="UP000318055">
    <property type="component" value="Chromosome"/>
</dbReference>
<keyword evidence="8" id="KW-1185">Reference proteome</keyword>
<keyword evidence="4 5" id="KW-0472">Membrane</keyword>
<dbReference type="RefSeq" id="WP_145844786.1">
    <property type="nucleotide sequence ID" value="NZ_CP042239.1"/>
</dbReference>
<dbReference type="InterPro" id="IPR013525">
    <property type="entry name" value="ABC2_TM"/>
</dbReference>
<feature type="domain" description="ABC-2 type transporter transmembrane" evidence="6">
    <location>
        <begin position="141"/>
        <end position="259"/>
    </location>
</feature>
<dbReference type="EMBL" id="CP042239">
    <property type="protein sequence ID" value="QDX25045.1"/>
    <property type="molecule type" value="Genomic_DNA"/>
</dbReference>
<feature type="transmembrane region" description="Helical" evidence="5">
    <location>
        <begin position="447"/>
        <end position="468"/>
    </location>
</feature>
<evidence type="ECO:0000256" key="1">
    <source>
        <dbReference type="ARBA" id="ARBA00004141"/>
    </source>
</evidence>
<gene>
    <name evidence="7" type="ORF">FPZ54_02735</name>
</gene>
<evidence type="ECO:0000259" key="6">
    <source>
        <dbReference type="Pfam" id="PF12698"/>
    </source>
</evidence>
<dbReference type="AlphaFoldDB" id="A0A518RC68"/>
<dbReference type="OrthoDB" id="184009at2"/>
<evidence type="ECO:0000313" key="8">
    <source>
        <dbReference type="Proteomes" id="UP000318055"/>
    </source>
</evidence>
<sequence>MARALAPVIARQQWRLLARDRRLGVLAIALLLVLCTAALAGAALHQARERERAAAQVEEAQVWAMQGPANPHGAAHFGRYLFKPVSPLAVVDPGLLPQLGTSLKLEAHANNPARNRAIDGGTALDRFGGLSPATMLQVLAPLLIILSGFAAFSGEQARGLLRQEMAAGASPVTLMAGRLAGLGLIVLLVLAVASAAGAASLWMAGGSAAELGPLLWMIAGYALYLFAFTGLTLAASAAFASARTSLVLLLAFWAMATLFVPRLAPTIAEAAAPTQSGPAFEAAVTKEVMEGPSGHDPRDARLERLRQDTMRRYGVAKLEDLPIDFNGVALFHGEALSTAIYRRHFAALYDGYDRQAQIQRALALVSPFQAIRPWSAAIAQSDQHAHRRFLEQADGFRYDLVQRLNRAIIHRPKEGEGPYMADVAAITRDAKFVATPAPIREALSRHWIDLAILTGWAALSLLLAFGAARRLGRASA</sequence>
<dbReference type="Pfam" id="PF12698">
    <property type="entry name" value="ABC2_membrane_3"/>
    <property type="match status" value="1"/>
</dbReference>
<dbReference type="Pfam" id="PF12040">
    <property type="entry name" value="DUF3526"/>
    <property type="match status" value="1"/>
</dbReference>
<organism evidence="7 8">
    <name type="scientific">Sphingomonas suaedae</name>
    <dbReference type="NCBI Taxonomy" id="2599297"/>
    <lineage>
        <taxon>Bacteria</taxon>
        <taxon>Pseudomonadati</taxon>
        <taxon>Pseudomonadota</taxon>
        <taxon>Alphaproteobacteria</taxon>
        <taxon>Sphingomonadales</taxon>
        <taxon>Sphingomonadaceae</taxon>
        <taxon>Sphingomonas</taxon>
    </lineage>
</organism>
<feature type="transmembrane region" description="Helical" evidence="5">
    <location>
        <begin position="246"/>
        <end position="264"/>
    </location>
</feature>
<evidence type="ECO:0000256" key="2">
    <source>
        <dbReference type="ARBA" id="ARBA00022692"/>
    </source>
</evidence>
<name>A0A518RC68_9SPHN</name>
<accession>A0A518RC68</accession>
<evidence type="ECO:0000256" key="5">
    <source>
        <dbReference type="SAM" id="Phobius"/>
    </source>
</evidence>
<dbReference type="PANTHER" id="PTHR43471:SF1">
    <property type="entry name" value="ABC TRANSPORTER PERMEASE PROTEIN NOSY-RELATED"/>
    <property type="match status" value="1"/>
</dbReference>
<feature type="transmembrane region" description="Helical" evidence="5">
    <location>
        <begin position="134"/>
        <end position="154"/>
    </location>
</feature>
<dbReference type="PANTHER" id="PTHR43471">
    <property type="entry name" value="ABC TRANSPORTER PERMEASE"/>
    <property type="match status" value="1"/>
</dbReference>
<evidence type="ECO:0000313" key="7">
    <source>
        <dbReference type="EMBL" id="QDX25045.1"/>
    </source>
</evidence>
<reference evidence="7 8" key="1">
    <citation type="submission" date="2019-07" db="EMBL/GenBank/DDBJ databases">
        <title>Sphingomonas alkalisoli sp. nov., isolated from rhizosphere soil of Suaedae salsa.</title>
        <authorList>
            <person name="Zhang H."/>
            <person name="Xu L."/>
            <person name="Zhang J.-X."/>
            <person name="Sun J.-Q."/>
        </authorList>
    </citation>
    <scope>NUCLEOTIDE SEQUENCE [LARGE SCALE GENOMIC DNA]</scope>
    <source>
        <strain evidence="7 8">XS-10</strain>
    </source>
</reference>
<dbReference type="KEGG" id="ssua:FPZ54_02735"/>
<evidence type="ECO:0000256" key="3">
    <source>
        <dbReference type="ARBA" id="ARBA00022989"/>
    </source>
</evidence>
<proteinExistence type="predicted"/>
<protein>
    <submittedName>
        <fullName evidence="7">DUF3526 domain-containing protein</fullName>
    </submittedName>
</protein>
<feature type="transmembrane region" description="Helical" evidence="5">
    <location>
        <begin position="175"/>
        <end position="202"/>
    </location>
</feature>
<keyword evidence="3 5" id="KW-1133">Transmembrane helix</keyword>
<comment type="subcellular location">
    <subcellularLocation>
        <location evidence="1">Membrane</location>
        <topology evidence="1">Multi-pass membrane protein</topology>
    </subcellularLocation>
</comment>
<dbReference type="InterPro" id="IPR021913">
    <property type="entry name" value="DUF3526"/>
</dbReference>